<evidence type="ECO:0000313" key="4">
    <source>
        <dbReference type="Proteomes" id="UP000298347"/>
    </source>
</evidence>
<dbReference type="PANTHER" id="PTHR42879">
    <property type="entry name" value="3-OXOACYL-(ACYL-CARRIER-PROTEIN) REDUCTASE"/>
    <property type="match status" value="1"/>
</dbReference>
<comment type="caution">
    <text evidence="3">The sequence shown here is derived from an EMBL/GenBank/DDBJ whole genome shotgun (WGS) entry which is preliminary data.</text>
</comment>
<dbReference type="PRINTS" id="PR00081">
    <property type="entry name" value="GDHRDH"/>
</dbReference>
<evidence type="ECO:0000256" key="1">
    <source>
        <dbReference type="ARBA" id="ARBA00006484"/>
    </source>
</evidence>
<organism evidence="3 4">
    <name type="scientific">Sporolactobacillus shoreae</name>
    <dbReference type="NCBI Taxonomy" id="1465501"/>
    <lineage>
        <taxon>Bacteria</taxon>
        <taxon>Bacillati</taxon>
        <taxon>Bacillota</taxon>
        <taxon>Bacilli</taxon>
        <taxon>Bacillales</taxon>
        <taxon>Sporolactobacillaceae</taxon>
        <taxon>Sporolactobacillus</taxon>
    </lineage>
</organism>
<dbReference type="InterPro" id="IPR036291">
    <property type="entry name" value="NAD(P)-bd_dom_sf"/>
</dbReference>
<dbReference type="EMBL" id="SRJD01000003">
    <property type="protein sequence ID" value="TGA99549.1"/>
    <property type="molecule type" value="Genomic_DNA"/>
</dbReference>
<gene>
    <name evidence="3" type="ORF">E4665_04285</name>
</gene>
<comment type="similarity">
    <text evidence="1">Belongs to the short-chain dehydrogenases/reductases (SDR) family.</text>
</comment>
<dbReference type="AlphaFoldDB" id="A0A4Z0GR04"/>
<dbReference type="GO" id="GO:0016491">
    <property type="term" value="F:oxidoreductase activity"/>
    <property type="evidence" value="ECO:0007669"/>
    <property type="project" value="UniProtKB-KW"/>
</dbReference>
<reference evidence="3 4" key="1">
    <citation type="journal article" date="2015" name="Int. J. Syst. Evol. Microbiol.">
        <title>Sporolactobacillus shoreae sp. nov. and Sporolactobacillus spathodeae sp. nov., two spore-forming lactic acid bacteria isolated from tree barks in Thailand.</title>
        <authorList>
            <person name="Thamacharoensuk T."/>
            <person name="Kitahara M."/>
            <person name="Ohkuma M."/>
            <person name="Thongchul N."/>
            <person name="Tanasupawat S."/>
        </authorList>
    </citation>
    <scope>NUCLEOTIDE SEQUENCE [LARGE SCALE GENOMIC DNA]</scope>
    <source>
        <strain evidence="3 4">BK92</strain>
    </source>
</reference>
<dbReference type="PANTHER" id="PTHR42879:SF6">
    <property type="entry name" value="NADPH-DEPENDENT REDUCTASE BACG"/>
    <property type="match status" value="1"/>
</dbReference>
<dbReference type="RefSeq" id="WP_135347572.1">
    <property type="nucleotide sequence ID" value="NZ_SRJD01000003.1"/>
</dbReference>
<keyword evidence="2" id="KW-0560">Oxidoreductase</keyword>
<dbReference type="PRINTS" id="PR00080">
    <property type="entry name" value="SDRFAMILY"/>
</dbReference>
<dbReference type="CDD" id="cd05344">
    <property type="entry name" value="BKR_like_SDR_like"/>
    <property type="match status" value="1"/>
</dbReference>
<dbReference type="FunFam" id="3.40.50.720:FF:000084">
    <property type="entry name" value="Short-chain dehydrogenase reductase"/>
    <property type="match status" value="1"/>
</dbReference>
<dbReference type="InterPro" id="IPR002347">
    <property type="entry name" value="SDR_fam"/>
</dbReference>
<dbReference type="Proteomes" id="UP000298347">
    <property type="component" value="Unassembled WGS sequence"/>
</dbReference>
<evidence type="ECO:0000313" key="3">
    <source>
        <dbReference type="EMBL" id="TGA99549.1"/>
    </source>
</evidence>
<proteinExistence type="inferred from homology"/>
<name>A0A4Z0GR04_9BACL</name>
<sequence>MDLGLNGKRALVLASSKGLGFAIAKQLVLEGAEVILSSRDHERLEVAADSLDDLSDGAATYYPADVSLKDELDALADFTKLHFGSLDILVNNSGGPPSGPFLSMTDQDWQNAFELNLLSYVRMIRATVPLMEKAGGGHILNIASSSIKKPISNLVLSNTFRLGIVGLTKTLASELSDSNILINTLAPGRILTDRVLLLNEKQSETTGIPIEDIRKKSEAEIPLGRYGTPEEFAKVAAFMVSDACTYVTGESLLVDGGLVRSI</sequence>
<protein>
    <submittedName>
        <fullName evidence="3">SDR family oxidoreductase</fullName>
    </submittedName>
</protein>
<dbReference type="Gene3D" id="3.40.50.720">
    <property type="entry name" value="NAD(P)-binding Rossmann-like Domain"/>
    <property type="match status" value="1"/>
</dbReference>
<keyword evidence="4" id="KW-1185">Reference proteome</keyword>
<accession>A0A4Z0GR04</accession>
<evidence type="ECO:0000256" key="2">
    <source>
        <dbReference type="ARBA" id="ARBA00023002"/>
    </source>
</evidence>
<dbReference type="OrthoDB" id="9803333at2"/>
<dbReference type="Pfam" id="PF13561">
    <property type="entry name" value="adh_short_C2"/>
    <property type="match status" value="1"/>
</dbReference>
<dbReference type="SUPFAM" id="SSF51735">
    <property type="entry name" value="NAD(P)-binding Rossmann-fold domains"/>
    <property type="match status" value="1"/>
</dbReference>
<dbReference type="GO" id="GO:0008206">
    <property type="term" value="P:bile acid metabolic process"/>
    <property type="evidence" value="ECO:0007669"/>
    <property type="project" value="UniProtKB-ARBA"/>
</dbReference>
<dbReference type="InterPro" id="IPR050259">
    <property type="entry name" value="SDR"/>
</dbReference>